<dbReference type="Proteomes" id="UP000051315">
    <property type="component" value="Unassembled WGS sequence"/>
</dbReference>
<protein>
    <recommendedName>
        <fullName evidence="4">ECF transporter S component</fullName>
    </recommendedName>
</protein>
<gene>
    <name evidence="2" type="ORF">FC15_GL000738</name>
</gene>
<feature type="transmembrane region" description="Helical" evidence="1">
    <location>
        <begin position="35"/>
        <end position="61"/>
    </location>
</feature>
<proteinExistence type="predicted"/>
<keyword evidence="1" id="KW-0812">Transmembrane</keyword>
<dbReference type="EMBL" id="AZFX01000094">
    <property type="protein sequence ID" value="KRM08059.1"/>
    <property type="molecule type" value="Genomic_DNA"/>
</dbReference>
<dbReference type="STRING" id="1423735.FC15_GL000738"/>
<evidence type="ECO:0008006" key="4">
    <source>
        <dbReference type="Google" id="ProtNLM"/>
    </source>
</evidence>
<dbReference type="OrthoDB" id="5198189at2"/>
<evidence type="ECO:0000313" key="3">
    <source>
        <dbReference type="Proteomes" id="UP000051315"/>
    </source>
</evidence>
<dbReference type="PATRIC" id="fig|1423735.3.peg.769"/>
<keyword evidence="1" id="KW-0472">Membrane</keyword>
<feature type="transmembrane region" description="Helical" evidence="1">
    <location>
        <begin position="103"/>
        <end position="125"/>
    </location>
</feature>
<feature type="transmembrane region" description="Helical" evidence="1">
    <location>
        <begin position="9"/>
        <end position="29"/>
    </location>
</feature>
<sequence>MGQTTAKRITFIALMAALASLGSLMTIFLPNFSMILAFFLLITTFSGFSTASLVMIITILISNLRTGGIGPWTIFQLISYLLILGLWQLFLTSHFSNRVTLQVSIAALLGFSFGFWNAIMTVLFYHLPHFGIYYAQGLYFDLSLCVATGIFYGLFQHSLLPLLNRKIPELAKGR</sequence>
<organism evidence="2 3">
    <name type="scientific">Lapidilactobacillus concavus DSM 17758</name>
    <dbReference type="NCBI Taxonomy" id="1423735"/>
    <lineage>
        <taxon>Bacteria</taxon>
        <taxon>Bacillati</taxon>
        <taxon>Bacillota</taxon>
        <taxon>Bacilli</taxon>
        <taxon>Lactobacillales</taxon>
        <taxon>Lactobacillaceae</taxon>
        <taxon>Lapidilactobacillus</taxon>
    </lineage>
</organism>
<evidence type="ECO:0000313" key="2">
    <source>
        <dbReference type="EMBL" id="KRM08059.1"/>
    </source>
</evidence>
<feature type="transmembrane region" description="Helical" evidence="1">
    <location>
        <begin position="137"/>
        <end position="155"/>
    </location>
</feature>
<evidence type="ECO:0000256" key="1">
    <source>
        <dbReference type="SAM" id="Phobius"/>
    </source>
</evidence>
<reference evidence="2 3" key="1">
    <citation type="journal article" date="2015" name="Genome Announc.">
        <title>Expanding the biotechnology potential of lactobacilli through comparative genomics of 213 strains and associated genera.</title>
        <authorList>
            <person name="Sun Z."/>
            <person name="Harris H.M."/>
            <person name="McCann A."/>
            <person name="Guo C."/>
            <person name="Argimon S."/>
            <person name="Zhang W."/>
            <person name="Yang X."/>
            <person name="Jeffery I.B."/>
            <person name="Cooney J.C."/>
            <person name="Kagawa T.F."/>
            <person name="Liu W."/>
            <person name="Song Y."/>
            <person name="Salvetti E."/>
            <person name="Wrobel A."/>
            <person name="Rasinkangas P."/>
            <person name="Parkhill J."/>
            <person name="Rea M.C."/>
            <person name="O'Sullivan O."/>
            <person name="Ritari J."/>
            <person name="Douillard F.P."/>
            <person name="Paul Ross R."/>
            <person name="Yang R."/>
            <person name="Briner A.E."/>
            <person name="Felis G.E."/>
            <person name="de Vos W.M."/>
            <person name="Barrangou R."/>
            <person name="Klaenhammer T.R."/>
            <person name="Caufield P.W."/>
            <person name="Cui Y."/>
            <person name="Zhang H."/>
            <person name="O'Toole P.W."/>
        </authorList>
    </citation>
    <scope>NUCLEOTIDE SEQUENCE [LARGE SCALE GENOMIC DNA]</scope>
    <source>
        <strain evidence="2 3">DSM 17758</strain>
    </source>
</reference>
<keyword evidence="1" id="KW-1133">Transmembrane helix</keyword>
<name>A0A0R1VW05_9LACO</name>
<dbReference type="AlphaFoldDB" id="A0A0R1VW05"/>
<accession>A0A0R1VW05</accession>
<feature type="transmembrane region" description="Helical" evidence="1">
    <location>
        <begin position="73"/>
        <end position="91"/>
    </location>
</feature>
<dbReference type="RefSeq" id="WP_057825720.1">
    <property type="nucleotide sequence ID" value="NZ_AZFX01000094.1"/>
</dbReference>
<comment type="caution">
    <text evidence="2">The sequence shown here is derived from an EMBL/GenBank/DDBJ whole genome shotgun (WGS) entry which is preliminary data.</text>
</comment>
<keyword evidence="3" id="KW-1185">Reference proteome</keyword>